<comment type="caution">
    <text evidence="5">The sequence shown here is derived from an EMBL/GenBank/DDBJ whole genome shotgun (WGS) entry which is preliminary data.</text>
</comment>
<dbReference type="PRINTS" id="PR00038">
    <property type="entry name" value="HTHLUXR"/>
</dbReference>
<evidence type="ECO:0000256" key="2">
    <source>
        <dbReference type="ARBA" id="ARBA00023125"/>
    </source>
</evidence>
<reference evidence="6" key="1">
    <citation type="journal article" date="2019" name="Int. J. Syst. Evol. Microbiol.">
        <title>The Global Catalogue of Microorganisms (GCM) 10K type strain sequencing project: providing services to taxonomists for standard genome sequencing and annotation.</title>
        <authorList>
            <consortium name="The Broad Institute Genomics Platform"/>
            <consortium name="The Broad Institute Genome Sequencing Center for Infectious Disease"/>
            <person name="Wu L."/>
            <person name="Ma J."/>
        </authorList>
    </citation>
    <scope>NUCLEOTIDE SEQUENCE [LARGE SCALE GENOMIC DNA]</scope>
    <source>
        <strain evidence="6">CCUG 60523</strain>
    </source>
</reference>
<proteinExistence type="predicted"/>
<evidence type="ECO:0000313" key="5">
    <source>
        <dbReference type="EMBL" id="MFC3881725.1"/>
    </source>
</evidence>
<dbReference type="PROSITE" id="PS00622">
    <property type="entry name" value="HTH_LUXR_1"/>
    <property type="match status" value="1"/>
</dbReference>
<organism evidence="5 6">
    <name type="scientific">Algoriphagus namhaensis</name>
    <dbReference type="NCBI Taxonomy" id="915353"/>
    <lineage>
        <taxon>Bacteria</taxon>
        <taxon>Pseudomonadati</taxon>
        <taxon>Bacteroidota</taxon>
        <taxon>Cytophagia</taxon>
        <taxon>Cytophagales</taxon>
        <taxon>Cyclobacteriaceae</taxon>
        <taxon>Algoriphagus</taxon>
    </lineage>
</organism>
<evidence type="ECO:0000256" key="1">
    <source>
        <dbReference type="ARBA" id="ARBA00023015"/>
    </source>
</evidence>
<dbReference type="InterPro" id="IPR041617">
    <property type="entry name" value="TPR_MalT"/>
</dbReference>
<dbReference type="SUPFAM" id="SSF46894">
    <property type="entry name" value="C-terminal effector domain of the bipartite response regulators"/>
    <property type="match status" value="1"/>
</dbReference>
<dbReference type="InterPro" id="IPR059106">
    <property type="entry name" value="WHD_MalT"/>
</dbReference>
<keyword evidence="1" id="KW-0805">Transcription regulation</keyword>
<dbReference type="InterPro" id="IPR000792">
    <property type="entry name" value="Tscrpt_reg_LuxR_C"/>
</dbReference>
<keyword evidence="2" id="KW-0238">DNA-binding</keyword>
<dbReference type="Gene3D" id="3.40.50.300">
    <property type="entry name" value="P-loop containing nucleotide triphosphate hydrolases"/>
    <property type="match status" value="1"/>
</dbReference>
<dbReference type="EMBL" id="JBHRZS010000007">
    <property type="protein sequence ID" value="MFC3881725.1"/>
    <property type="molecule type" value="Genomic_DNA"/>
</dbReference>
<accession>A0ABV8AVV0</accession>
<dbReference type="Proteomes" id="UP001595805">
    <property type="component" value="Unassembled WGS sequence"/>
</dbReference>
<dbReference type="SMART" id="SM00421">
    <property type="entry name" value="HTH_LUXR"/>
    <property type="match status" value="1"/>
</dbReference>
<dbReference type="RefSeq" id="WP_377907074.1">
    <property type="nucleotide sequence ID" value="NZ_JBHRZS010000007.1"/>
</dbReference>
<dbReference type="Gene3D" id="1.25.40.10">
    <property type="entry name" value="Tetratricopeptide repeat domain"/>
    <property type="match status" value="1"/>
</dbReference>
<dbReference type="InterPro" id="IPR027417">
    <property type="entry name" value="P-loop_NTPase"/>
</dbReference>
<dbReference type="CDD" id="cd06170">
    <property type="entry name" value="LuxR_C_like"/>
    <property type="match status" value="1"/>
</dbReference>
<dbReference type="PANTHER" id="PTHR44688:SF25">
    <property type="entry name" value="HTH LUXR-TYPE DOMAIN-CONTAINING PROTEIN"/>
    <property type="match status" value="1"/>
</dbReference>
<dbReference type="SUPFAM" id="SSF52540">
    <property type="entry name" value="P-loop containing nucleoside triphosphate hydrolases"/>
    <property type="match status" value="1"/>
</dbReference>
<dbReference type="PANTHER" id="PTHR44688">
    <property type="entry name" value="DNA-BINDING TRANSCRIPTIONAL ACTIVATOR DEVR_DOSR"/>
    <property type="match status" value="1"/>
</dbReference>
<evidence type="ECO:0000256" key="3">
    <source>
        <dbReference type="ARBA" id="ARBA00023163"/>
    </source>
</evidence>
<dbReference type="Gene3D" id="1.10.10.10">
    <property type="entry name" value="Winged helix-like DNA-binding domain superfamily/Winged helix DNA-binding domain"/>
    <property type="match status" value="1"/>
</dbReference>
<sequence>MIRRKIQKPSLTPELITRKFLIEELNQNVFKPLTLVSAPAGYGKSMLLSQWIEQSKIKTAWISLDKEHNDLHTFLSIIIEAIQYVLPGVLEKIEFLLNSSVLPPTEVLFEELINGMDDLENNLAIVLDDYHLIKDHKIHELVNLYLQFPPENIHIVISTRKDPPLLINQLRLYNRIFEIRIDQLSFKEEEISEYILLNQKIEISKTVANQFLRKTEGWILGLKMLLFSAGEVDVYNASVSNLHHMKDFSNFIIQGLSKTVSGKFVELLLFCSILDRFNAPLIDHLITCTKYKGEYSGNSFIAKVLELNLFVVFEDNDKEWFRFHHLFQELIHLQLKEKLEQNEIDAYYLMISKWLLSHSIFDEAVNYGMKAKDYQYVASIVEKNRFLKYPEMRWWVVVKWMNQIPKDILFERPALISAEIFNCMETFQYSDYPPLIELLESKLNKYPDQIVEGELYFHKAFHNTFVNSNPDLALENLEKARNYPNIEEVLLRRMFFYTAVAMQFKGQYMEAVKYLRQEVKKNQSSKLSTLGYAEIAICLLEGKMIEAASAGKNYCTMMRGKHDRYIEAWGNFLYANALFQMDRTKESASYFSQALENHPLFSYRLSLDAKIGIILSQFFSNELPEEEYRYEELEYSAQNLDLLHIADSAKARLNLLNGNMAKALTWAHTYDEDFHLKDTQFLVEVPLITKARIYMAFNDMEKIQFTLSELGEYYEKLLSINNQFHLLDILVLQSIGFYKINDQDKALFFLEKALEFAGNNGFIRPFIEPGMQMKKMLLHLNIINKNKVFINKIINRIDSIYYNQKLNKNNNRSLLTREFHLSKREIEIIKEVSNGLRNQEIADKLFISLETVKSHIKNSMKKLNAKNRMHLVRKVQENGLIKN</sequence>
<dbReference type="InterPro" id="IPR011990">
    <property type="entry name" value="TPR-like_helical_dom_sf"/>
</dbReference>
<dbReference type="InterPro" id="IPR036388">
    <property type="entry name" value="WH-like_DNA-bd_sf"/>
</dbReference>
<dbReference type="InterPro" id="IPR016032">
    <property type="entry name" value="Sig_transdc_resp-reg_C-effctor"/>
</dbReference>
<keyword evidence="6" id="KW-1185">Reference proteome</keyword>
<protein>
    <submittedName>
        <fullName evidence="5">LuxR C-terminal-related transcriptional regulator</fullName>
    </submittedName>
</protein>
<dbReference type="SUPFAM" id="SSF48452">
    <property type="entry name" value="TPR-like"/>
    <property type="match status" value="1"/>
</dbReference>
<dbReference type="Pfam" id="PF17874">
    <property type="entry name" value="TPR_MalT"/>
    <property type="match status" value="1"/>
</dbReference>
<gene>
    <name evidence="5" type="ORF">ACFOSV_16135</name>
</gene>
<evidence type="ECO:0000259" key="4">
    <source>
        <dbReference type="PROSITE" id="PS50043"/>
    </source>
</evidence>
<dbReference type="PROSITE" id="PS50043">
    <property type="entry name" value="HTH_LUXR_2"/>
    <property type="match status" value="1"/>
</dbReference>
<name>A0ABV8AVV0_9BACT</name>
<feature type="domain" description="HTH luxR-type" evidence="4">
    <location>
        <begin position="814"/>
        <end position="879"/>
    </location>
</feature>
<dbReference type="Pfam" id="PF25873">
    <property type="entry name" value="WHD_MalT"/>
    <property type="match status" value="1"/>
</dbReference>
<dbReference type="Pfam" id="PF00196">
    <property type="entry name" value="GerE"/>
    <property type="match status" value="1"/>
</dbReference>
<keyword evidence="3" id="KW-0804">Transcription</keyword>
<evidence type="ECO:0000313" key="6">
    <source>
        <dbReference type="Proteomes" id="UP001595805"/>
    </source>
</evidence>